<dbReference type="Gene3D" id="1.10.20.10">
    <property type="entry name" value="Histone, subunit A"/>
    <property type="match status" value="1"/>
</dbReference>
<proteinExistence type="predicted"/>
<gene>
    <name evidence="2" type="ORF">HKI87_08g55240</name>
</gene>
<feature type="region of interest" description="Disordered" evidence="1">
    <location>
        <begin position="1"/>
        <end position="48"/>
    </location>
</feature>
<dbReference type="AlphaFoldDB" id="A0AAX4PCA7"/>
<name>A0AAX4PCA7_9CHLO</name>
<dbReference type="GO" id="GO:0046982">
    <property type="term" value="F:protein heterodimerization activity"/>
    <property type="evidence" value="ECO:0007669"/>
    <property type="project" value="InterPro"/>
</dbReference>
<feature type="compositionally biased region" description="Basic and acidic residues" evidence="1">
    <location>
        <begin position="172"/>
        <end position="184"/>
    </location>
</feature>
<organism evidence="2 3">
    <name type="scientific">Chloropicon roscoffensis</name>
    <dbReference type="NCBI Taxonomy" id="1461544"/>
    <lineage>
        <taxon>Eukaryota</taxon>
        <taxon>Viridiplantae</taxon>
        <taxon>Chlorophyta</taxon>
        <taxon>Chloropicophyceae</taxon>
        <taxon>Chloropicales</taxon>
        <taxon>Chloropicaceae</taxon>
        <taxon>Chloropicon</taxon>
    </lineage>
</organism>
<dbReference type="InterPro" id="IPR009072">
    <property type="entry name" value="Histone-fold"/>
</dbReference>
<dbReference type="EMBL" id="CP151508">
    <property type="protein sequence ID" value="WZN63970.1"/>
    <property type="molecule type" value="Genomic_DNA"/>
</dbReference>
<evidence type="ECO:0000313" key="3">
    <source>
        <dbReference type="Proteomes" id="UP001472866"/>
    </source>
</evidence>
<protein>
    <recommendedName>
        <fullName evidence="4">Transcription initiation factor TFIID subunit 12 domain-containing protein</fullName>
    </recommendedName>
</protein>
<sequence length="193" mass="20675">MVGKGEGTGGAGSKENGTSTTPKMTKGPGNDQQAGSTLMPVNPAAKSPELLPRSLVEACEKRSTIKAKALHDIVQRSLASTSGSENGEQSGAEGKVLLEDGAWALLSQVAEHLCLSTLQFAVKLVDHRGGSTVEAKDVARYLRTNMGLDVHGQGVEDQQPTGALKRKARSLPHWERQQEAKRLNQEQQQQQQQ</sequence>
<evidence type="ECO:0000256" key="1">
    <source>
        <dbReference type="SAM" id="MobiDB-lite"/>
    </source>
</evidence>
<accession>A0AAX4PCA7</accession>
<evidence type="ECO:0008006" key="4">
    <source>
        <dbReference type="Google" id="ProtNLM"/>
    </source>
</evidence>
<dbReference type="SUPFAM" id="SSF47113">
    <property type="entry name" value="Histone-fold"/>
    <property type="match status" value="1"/>
</dbReference>
<reference evidence="2 3" key="1">
    <citation type="submission" date="2024-03" db="EMBL/GenBank/DDBJ databases">
        <title>Complete genome sequence of the green alga Chloropicon roscoffensis RCC1871.</title>
        <authorList>
            <person name="Lemieux C."/>
            <person name="Pombert J.-F."/>
            <person name="Otis C."/>
            <person name="Turmel M."/>
        </authorList>
    </citation>
    <scope>NUCLEOTIDE SEQUENCE [LARGE SCALE GENOMIC DNA]</scope>
    <source>
        <strain evidence="2 3">RCC1871</strain>
    </source>
</reference>
<keyword evidence="3" id="KW-1185">Reference proteome</keyword>
<feature type="compositionally biased region" description="Gly residues" evidence="1">
    <location>
        <begin position="1"/>
        <end position="12"/>
    </location>
</feature>
<dbReference type="Proteomes" id="UP001472866">
    <property type="component" value="Chromosome 08"/>
</dbReference>
<feature type="region of interest" description="Disordered" evidence="1">
    <location>
        <begin position="151"/>
        <end position="193"/>
    </location>
</feature>
<evidence type="ECO:0000313" key="2">
    <source>
        <dbReference type="EMBL" id="WZN63970.1"/>
    </source>
</evidence>